<dbReference type="PANTHER" id="PTHR43459">
    <property type="entry name" value="ENOYL-COA HYDRATASE"/>
    <property type="match status" value="1"/>
</dbReference>
<dbReference type="InterPro" id="IPR029045">
    <property type="entry name" value="ClpP/crotonase-like_dom_sf"/>
</dbReference>
<dbReference type="Proteomes" id="UP001230289">
    <property type="component" value="Unassembled WGS sequence"/>
</dbReference>
<dbReference type="PANTHER" id="PTHR43459:SF1">
    <property type="entry name" value="EG:BACN32G11.4 PROTEIN"/>
    <property type="match status" value="1"/>
</dbReference>
<accession>A0ABU0XEZ6</accession>
<proteinExistence type="predicted"/>
<dbReference type="CDD" id="cd06558">
    <property type="entry name" value="crotonase-like"/>
    <property type="match status" value="1"/>
</dbReference>
<evidence type="ECO:0000313" key="2">
    <source>
        <dbReference type="Proteomes" id="UP001230289"/>
    </source>
</evidence>
<keyword evidence="2" id="KW-1185">Reference proteome</keyword>
<reference evidence="1 2" key="1">
    <citation type="submission" date="2023-08" db="EMBL/GenBank/DDBJ databases">
        <title>Microbacterium sp. nov., isolated from a waste landfill.</title>
        <authorList>
            <person name="Wen W."/>
        </authorList>
    </citation>
    <scope>NUCLEOTIDE SEQUENCE [LARGE SCALE GENOMIC DNA]</scope>
    <source>
        <strain evidence="1 2">ASV81</strain>
    </source>
</reference>
<organism evidence="1 2">
    <name type="scientific">Microbacterium capsulatum</name>
    <dbReference type="NCBI Taxonomy" id="3041921"/>
    <lineage>
        <taxon>Bacteria</taxon>
        <taxon>Bacillati</taxon>
        <taxon>Actinomycetota</taxon>
        <taxon>Actinomycetes</taxon>
        <taxon>Micrococcales</taxon>
        <taxon>Microbacteriaceae</taxon>
        <taxon>Microbacterium</taxon>
    </lineage>
</organism>
<sequence length="251" mass="26255">MQIVSQEQIGDRAVVRLNKPSRLNALSTEDLAALADAIRSADAAAPSVIVLEGEGRAFCTGADLSGTVDAETVVVAARVVRAIAEARAVTIARVQGPAAGVGASIALACDLVVASEAAFFLMPFLPIGLVPDGGATRTLVELVGRVRATRMVLGGERIPAAQAADWGLIAEAVPEHALDERVGFYADRILDAPQSAAYASKRLLRDAAEGTLERSLDAELAVQGALLDSPEYALAREAFLAKRSLTFRRPD</sequence>
<dbReference type="RefSeq" id="WP_308488621.1">
    <property type="nucleotide sequence ID" value="NZ_JAVFCB010000003.1"/>
</dbReference>
<dbReference type="Gene3D" id="3.90.226.10">
    <property type="entry name" value="2-enoyl-CoA Hydratase, Chain A, domain 1"/>
    <property type="match status" value="1"/>
</dbReference>
<name>A0ABU0XEZ6_9MICO</name>
<evidence type="ECO:0000313" key="1">
    <source>
        <dbReference type="EMBL" id="MDQ4213683.1"/>
    </source>
</evidence>
<dbReference type="SUPFAM" id="SSF52096">
    <property type="entry name" value="ClpP/crotonase"/>
    <property type="match status" value="1"/>
</dbReference>
<comment type="caution">
    <text evidence="1">The sequence shown here is derived from an EMBL/GenBank/DDBJ whole genome shotgun (WGS) entry which is preliminary data.</text>
</comment>
<protein>
    <submittedName>
        <fullName evidence="1">Enoyl-CoA hydratase-related protein</fullName>
    </submittedName>
</protein>
<dbReference type="EMBL" id="JAVFCB010000003">
    <property type="protein sequence ID" value="MDQ4213683.1"/>
    <property type="molecule type" value="Genomic_DNA"/>
</dbReference>
<gene>
    <name evidence="1" type="ORF">RBR11_07105</name>
</gene>
<dbReference type="Pfam" id="PF00378">
    <property type="entry name" value="ECH_1"/>
    <property type="match status" value="1"/>
</dbReference>
<dbReference type="InterPro" id="IPR001753">
    <property type="entry name" value="Enoyl-CoA_hydra/iso"/>
</dbReference>